<keyword evidence="2" id="KW-1185">Reference proteome</keyword>
<dbReference type="Proteomes" id="UP000317496">
    <property type="component" value="Chromosome"/>
</dbReference>
<dbReference type="InterPro" id="IPR035959">
    <property type="entry name" value="RutC-like_sf"/>
</dbReference>
<proteinExistence type="predicted"/>
<name>A0A516H0F6_9PROT</name>
<sequence length="125" mass="13370">MPPADGDSMTSIKRFPGSVAGRSSAVAYDGLVFTVATADTYELDMRKQAAEALANLDTQLALAGTDKSRLLSCTVYITDMALKPQMNEVWDQWVDMANPPQRACIGAALEDGDLIEIVAVASTKE</sequence>
<dbReference type="InterPro" id="IPR006175">
    <property type="entry name" value="YjgF/YER057c/UK114"/>
</dbReference>
<dbReference type="CDD" id="cd06150">
    <property type="entry name" value="YjgF_YER057c_UK114_like_2"/>
    <property type="match status" value="1"/>
</dbReference>
<dbReference type="PANTHER" id="PTHR47328:SF1">
    <property type="entry name" value="RUTC FAMILY PROTEIN YOAB"/>
    <property type="match status" value="1"/>
</dbReference>
<evidence type="ECO:0000313" key="2">
    <source>
        <dbReference type="Proteomes" id="UP000317496"/>
    </source>
</evidence>
<dbReference type="PANTHER" id="PTHR47328">
    <property type="match status" value="1"/>
</dbReference>
<dbReference type="AlphaFoldDB" id="A0A516H0F6"/>
<gene>
    <name evidence="1" type="ORF">FNB15_08250</name>
</gene>
<protein>
    <submittedName>
        <fullName evidence="1">RidA family protein</fullName>
    </submittedName>
</protein>
<accession>A0A516H0F6</accession>
<dbReference type="Gene3D" id="3.30.1330.40">
    <property type="entry name" value="RutC-like"/>
    <property type="match status" value="1"/>
</dbReference>
<dbReference type="KEGG" id="fer:FNB15_08250"/>
<evidence type="ECO:0000313" key="1">
    <source>
        <dbReference type="EMBL" id="QDO97259.1"/>
    </source>
</evidence>
<reference evidence="1 2" key="1">
    <citation type="submission" date="2019-07" db="EMBL/GenBank/DDBJ databases">
        <title>Genome sequencing for Ferrovibrio sp. K5.</title>
        <authorList>
            <person name="Park S.-J."/>
        </authorList>
    </citation>
    <scope>NUCLEOTIDE SEQUENCE [LARGE SCALE GENOMIC DNA]</scope>
    <source>
        <strain evidence="1 2">K5</strain>
    </source>
</reference>
<dbReference type="SUPFAM" id="SSF55298">
    <property type="entry name" value="YjgF-like"/>
    <property type="match status" value="1"/>
</dbReference>
<dbReference type="InterPro" id="IPR035709">
    <property type="entry name" value="YoaB-like"/>
</dbReference>
<dbReference type="Pfam" id="PF01042">
    <property type="entry name" value="Ribonuc_L-PSP"/>
    <property type="match status" value="1"/>
</dbReference>
<organism evidence="1 2">
    <name type="scientific">Ferrovibrio terrae</name>
    <dbReference type="NCBI Taxonomy" id="2594003"/>
    <lineage>
        <taxon>Bacteria</taxon>
        <taxon>Pseudomonadati</taxon>
        <taxon>Pseudomonadota</taxon>
        <taxon>Alphaproteobacteria</taxon>
        <taxon>Rhodospirillales</taxon>
        <taxon>Rhodospirillaceae</taxon>
        <taxon>Ferrovibrio</taxon>
    </lineage>
</organism>
<dbReference type="EMBL" id="CP041636">
    <property type="protein sequence ID" value="QDO97259.1"/>
    <property type="molecule type" value="Genomic_DNA"/>
</dbReference>
<dbReference type="OrthoDB" id="9803101at2"/>